<keyword evidence="8 12" id="KW-0067">ATP-binding</keyword>
<comment type="caution">
    <text evidence="12">Lacks conserved residue(s) required for the propagation of feature annotation.</text>
</comment>
<dbReference type="PRINTS" id="PR00990">
    <property type="entry name" value="RIBOKINASE"/>
</dbReference>
<evidence type="ECO:0000256" key="12">
    <source>
        <dbReference type="HAMAP-Rule" id="MF_03215"/>
    </source>
</evidence>
<evidence type="ECO:0000256" key="2">
    <source>
        <dbReference type="ARBA" id="ARBA00012035"/>
    </source>
</evidence>
<dbReference type="HAMAP" id="MF_01987">
    <property type="entry name" value="Ribokinase"/>
    <property type="match status" value="1"/>
</dbReference>
<comment type="similarity">
    <text evidence="12">Belongs to the carbohydrate kinase PfkB family. Ribokinase subfamily.</text>
</comment>
<comment type="subunit">
    <text evidence="12">Homodimer.</text>
</comment>
<evidence type="ECO:0000256" key="4">
    <source>
        <dbReference type="ARBA" id="ARBA00022679"/>
    </source>
</evidence>
<feature type="binding site" evidence="12">
    <location>
        <position position="364"/>
    </location>
    <ligand>
        <name>K(+)</name>
        <dbReference type="ChEBI" id="CHEBI:29103"/>
    </ligand>
</feature>
<organism evidence="14 15">
    <name type="scientific">Calycina marina</name>
    <dbReference type="NCBI Taxonomy" id="1763456"/>
    <lineage>
        <taxon>Eukaryota</taxon>
        <taxon>Fungi</taxon>
        <taxon>Dikarya</taxon>
        <taxon>Ascomycota</taxon>
        <taxon>Pezizomycotina</taxon>
        <taxon>Leotiomycetes</taxon>
        <taxon>Helotiales</taxon>
        <taxon>Pezizellaceae</taxon>
        <taxon>Calycina</taxon>
    </lineage>
</organism>
<feature type="binding site" evidence="12">
    <location>
        <begin position="294"/>
        <end position="299"/>
    </location>
    <ligand>
        <name>ATP</name>
        <dbReference type="ChEBI" id="CHEBI:30616"/>
    </ligand>
</feature>
<evidence type="ECO:0000256" key="3">
    <source>
        <dbReference type="ARBA" id="ARBA00016943"/>
    </source>
</evidence>
<dbReference type="PANTHER" id="PTHR10584">
    <property type="entry name" value="SUGAR KINASE"/>
    <property type="match status" value="1"/>
</dbReference>
<keyword evidence="9 12" id="KW-0460">Magnesium</keyword>
<keyword evidence="11 12" id="KW-0119">Carbohydrate metabolism</keyword>
<proteinExistence type="inferred from homology"/>
<evidence type="ECO:0000256" key="7">
    <source>
        <dbReference type="ARBA" id="ARBA00022777"/>
    </source>
</evidence>
<evidence type="ECO:0000256" key="5">
    <source>
        <dbReference type="ARBA" id="ARBA00022723"/>
    </source>
</evidence>
<dbReference type="GO" id="GO:0004747">
    <property type="term" value="F:ribokinase activity"/>
    <property type="evidence" value="ECO:0007669"/>
    <property type="project" value="UniProtKB-UniRule"/>
</dbReference>
<dbReference type="EC" id="2.7.1.15" evidence="2 12"/>
<dbReference type="PROSITE" id="PS00584">
    <property type="entry name" value="PFKB_KINASES_2"/>
    <property type="match status" value="1"/>
</dbReference>
<dbReference type="GO" id="GO:0005634">
    <property type="term" value="C:nucleus"/>
    <property type="evidence" value="ECO:0007669"/>
    <property type="project" value="UniProtKB-SubCell"/>
</dbReference>
<keyword evidence="7 12" id="KW-0418">Kinase</keyword>
<accession>A0A9P7Z3B2</accession>
<feature type="binding site" evidence="12">
    <location>
        <position position="361"/>
    </location>
    <ligand>
        <name>K(+)</name>
        <dbReference type="ChEBI" id="CHEBI:29103"/>
    </ligand>
</feature>
<feature type="binding site" evidence="12">
    <location>
        <position position="323"/>
    </location>
    <ligand>
        <name>K(+)</name>
        <dbReference type="ChEBI" id="CHEBI:29103"/>
    </ligand>
</feature>
<feature type="binding site" evidence="12">
    <location>
        <position position="321"/>
    </location>
    <ligand>
        <name>K(+)</name>
        <dbReference type="ChEBI" id="CHEBI:29103"/>
    </ligand>
</feature>
<comment type="similarity">
    <text evidence="1">Belongs to the carbohydrate kinase pfkB family.</text>
</comment>
<dbReference type="InterPro" id="IPR011611">
    <property type="entry name" value="PfkB_dom"/>
</dbReference>
<keyword evidence="6 12" id="KW-0547">Nucleotide-binding</keyword>
<comment type="cofactor">
    <cofactor evidence="12">
        <name>Mg(2+)</name>
        <dbReference type="ChEBI" id="CHEBI:18420"/>
    </cofactor>
    <text evidence="12">Requires a divalent cation, most likely magnesium in vivo, as an electrophilic catalyst to aid phosphoryl group transfer. It is the chelate of the metal and the nucleotide that is the actual substrate.</text>
</comment>
<sequence length="381" mass="40544">MTVSERSNQRWLRCAEIYLRDIQLFPIYRAQRNTTNSNLQSADHFLSNVITARKMTPLKIVKIIGSINKDLVYVVPHMPAGGETLTATRLEITSGGKGANQAVAAGRLSRHESGTVKDYTPDVNVYMTGAVGIDGKEMIADLALQGLLTDGIKIDAAQPTGTAMILLEEKTGENRIVLAPGANHTLLPTHFLRAQDLGTPLPSLIVLQLEIPLPTVMQILRTAAAAGVDVLLNPAPAIALPEEAYAGITHLILNETEAAILTNRSLGEVEAEKFDWSTVTSEFLAKGVRNVVVTLGAKGAYYASTSSSGHIQGEKVTKVVDTTAAGDTFVGAAALKLVRKGEGGVLEKEDVLICCRAAGVTVQRFGAIPSIPWGGEVEGML</sequence>
<evidence type="ECO:0000256" key="11">
    <source>
        <dbReference type="ARBA" id="ARBA00023277"/>
    </source>
</evidence>
<comment type="pathway">
    <text evidence="12">Carbohydrate metabolism; D-ribose degradation; D-ribose 5-phosphate from beta-D-ribopyranose: step 2/2.</text>
</comment>
<dbReference type="GO" id="GO:0046872">
    <property type="term" value="F:metal ion binding"/>
    <property type="evidence" value="ECO:0007669"/>
    <property type="project" value="UniProtKB-KW"/>
</dbReference>
<keyword evidence="12" id="KW-0963">Cytoplasm</keyword>
<dbReference type="SUPFAM" id="SSF53613">
    <property type="entry name" value="Ribokinase-like"/>
    <property type="match status" value="1"/>
</dbReference>
<evidence type="ECO:0000256" key="6">
    <source>
        <dbReference type="ARBA" id="ARBA00022741"/>
    </source>
</evidence>
<evidence type="ECO:0000256" key="10">
    <source>
        <dbReference type="ARBA" id="ARBA00022958"/>
    </source>
</evidence>
<feature type="binding site" evidence="12">
    <location>
        <begin position="326"/>
        <end position="327"/>
    </location>
    <ligand>
        <name>ATP</name>
        <dbReference type="ChEBI" id="CHEBI:30616"/>
    </ligand>
</feature>
<gene>
    <name evidence="14" type="ORF">BJ878DRAFT_505901</name>
</gene>
<keyword evidence="15" id="KW-1185">Reference proteome</keyword>
<feature type="domain" description="Carbohydrate kinase PfkB" evidence="13">
    <location>
        <begin position="63"/>
        <end position="372"/>
    </location>
</feature>
<evidence type="ECO:0000256" key="9">
    <source>
        <dbReference type="ARBA" id="ARBA00022842"/>
    </source>
</evidence>
<dbReference type="PANTHER" id="PTHR10584:SF166">
    <property type="entry name" value="RIBOKINASE"/>
    <property type="match status" value="1"/>
</dbReference>
<dbReference type="InterPro" id="IPR002139">
    <property type="entry name" value="Ribo/fructo_kinase"/>
</dbReference>
<dbReference type="GO" id="GO:0005737">
    <property type="term" value="C:cytoplasm"/>
    <property type="evidence" value="ECO:0007669"/>
    <property type="project" value="UniProtKB-SubCell"/>
</dbReference>
<comment type="caution">
    <text evidence="14">The sequence shown here is derived from an EMBL/GenBank/DDBJ whole genome shotgun (WGS) entry which is preliminary data.</text>
</comment>
<dbReference type="InterPro" id="IPR011877">
    <property type="entry name" value="Ribokinase"/>
</dbReference>
<name>A0A9P7Z3B2_9HELO</name>
<keyword evidence="12" id="KW-0539">Nucleus</keyword>
<evidence type="ECO:0000313" key="14">
    <source>
        <dbReference type="EMBL" id="KAG9244521.1"/>
    </source>
</evidence>
<dbReference type="Gene3D" id="3.40.1190.20">
    <property type="match status" value="1"/>
</dbReference>
<dbReference type="EMBL" id="MU253900">
    <property type="protein sequence ID" value="KAG9244521.1"/>
    <property type="molecule type" value="Genomic_DNA"/>
</dbReference>
<dbReference type="OrthoDB" id="415590at2759"/>
<dbReference type="InterPro" id="IPR002173">
    <property type="entry name" value="Carboh/pur_kinase_PfkB_CS"/>
</dbReference>
<comment type="subcellular location">
    <subcellularLocation>
        <location evidence="12">Cytoplasm</location>
    </subcellularLocation>
    <subcellularLocation>
        <location evidence="12">Nucleus</location>
    </subcellularLocation>
</comment>
<feature type="active site" description="Proton acceptor" evidence="12">
    <location>
        <position position="327"/>
    </location>
</feature>
<dbReference type="Proteomes" id="UP000887226">
    <property type="component" value="Unassembled WGS sequence"/>
</dbReference>
<evidence type="ECO:0000313" key="15">
    <source>
        <dbReference type="Proteomes" id="UP000887226"/>
    </source>
</evidence>
<feature type="binding site" evidence="12">
    <location>
        <position position="327"/>
    </location>
    <ligand>
        <name>substrate</name>
    </ligand>
</feature>
<evidence type="ECO:0000256" key="8">
    <source>
        <dbReference type="ARBA" id="ARBA00022840"/>
    </source>
</evidence>
<evidence type="ECO:0000256" key="1">
    <source>
        <dbReference type="ARBA" id="ARBA00005380"/>
    </source>
</evidence>
<feature type="binding site" evidence="12">
    <location>
        <begin position="96"/>
        <end position="100"/>
    </location>
    <ligand>
        <name>substrate</name>
    </ligand>
</feature>
<feature type="binding site" evidence="12">
    <location>
        <position position="254"/>
    </location>
    <ligand>
        <name>ATP</name>
        <dbReference type="ChEBI" id="CHEBI:30616"/>
    </ligand>
</feature>
<feature type="binding site" evidence="12">
    <location>
        <begin position="68"/>
        <end position="70"/>
    </location>
    <ligand>
        <name>substrate</name>
    </ligand>
</feature>
<comment type="catalytic activity">
    <reaction evidence="12">
        <text>D-ribose + ATP = D-ribose 5-phosphate + ADP + H(+)</text>
        <dbReference type="Rhea" id="RHEA:13697"/>
        <dbReference type="ChEBI" id="CHEBI:15378"/>
        <dbReference type="ChEBI" id="CHEBI:30616"/>
        <dbReference type="ChEBI" id="CHEBI:47013"/>
        <dbReference type="ChEBI" id="CHEBI:78346"/>
        <dbReference type="ChEBI" id="CHEBI:456216"/>
        <dbReference type="EC" id="2.7.1.15"/>
    </reaction>
</comment>
<dbReference type="InterPro" id="IPR029056">
    <property type="entry name" value="Ribokinase-like"/>
</dbReference>
<dbReference type="GO" id="GO:0019303">
    <property type="term" value="P:D-ribose catabolic process"/>
    <property type="evidence" value="ECO:0007669"/>
    <property type="project" value="UniProtKB-UniRule"/>
</dbReference>
<protein>
    <recommendedName>
        <fullName evidence="3 12">Ribokinase</fullName>
        <shortName evidence="12">RK</shortName>
        <ecNumber evidence="2 12">2.7.1.15</ecNumber>
    </recommendedName>
</protein>
<evidence type="ECO:0000259" key="13">
    <source>
        <dbReference type="Pfam" id="PF00294"/>
    </source>
</evidence>
<keyword evidence="4 12" id="KW-0808">Transferase</keyword>
<keyword evidence="5 12" id="KW-0479">Metal-binding</keyword>
<reference evidence="14" key="1">
    <citation type="journal article" date="2021" name="IMA Fungus">
        <title>Genomic characterization of three marine fungi, including Emericellopsis atlantica sp. nov. with signatures of a generalist lifestyle and marine biomass degradation.</title>
        <authorList>
            <person name="Hagestad O.C."/>
            <person name="Hou L."/>
            <person name="Andersen J.H."/>
            <person name="Hansen E.H."/>
            <person name="Altermark B."/>
            <person name="Li C."/>
            <person name="Kuhnert E."/>
            <person name="Cox R.J."/>
            <person name="Crous P.W."/>
            <person name="Spatafora J.W."/>
            <person name="Lail K."/>
            <person name="Amirebrahimi M."/>
            <person name="Lipzen A."/>
            <person name="Pangilinan J."/>
            <person name="Andreopoulos W."/>
            <person name="Hayes R.D."/>
            <person name="Ng V."/>
            <person name="Grigoriev I.V."/>
            <person name="Jackson S.A."/>
            <person name="Sutton T.D.S."/>
            <person name="Dobson A.D.W."/>
            <person name="Rama T."/>
        </authorList>
    </citation>
    <scope>NUCLEOTIDE SEQUENCE</scope>
    <source>
        <strain evidence="14">TRa3180A</strain>
    </source>
</reference>
<keyword evidence="10 12" id="KW-0630">Potassium</keyword>
<comment type="activity regulation">
    <text evidence="12">Activated by a monovalent cation that binds near, but not in, the active site. The most likely occupant of the site in vivo is potassium. Ion binding induces a conformational change that may alter substrate affinity.</text>
</comment>
<dbReference type="AlphaFoldDB" id="A0A9P7Z3B2"/>
<feature type="binding site" evidence="12">
    <location>
        <position position="210"/>
    </location>
    <ligand>
        <name>substrate</name>
    </ligand>
</feature>
<feature type="binding site" evidence="12">
    <location>
        <position position="366"/>
    </location>
    <ligand>
        <name>K(+)</name>
        <dbReference type="ChEBI" id="CHEBI:29103"/>
    </ligand>
</feature>
<feature type="binding site" evidence="12">
    <location>
        <position position="370"/>
    </location>
    <ligand>
        <name>K(+)</name>
        <dbReference type="ChEBI" id="CHEBI:29103"/>
    </ligand>
</feature>
<dbReference type="CDD" id="cd01174">
    <property type="entry name" value="ribokinase"/>
    <property type="match status" value="1"/>
</dbReference>
<dbReference type="GO" id="GO:0005524">
    <property type="term" value="F:ATP binding"/>
    <property type="evidence" value="ECO:0007669"/>
    <property type="project" value="UniProtKB-UniRule"/>
</dbReference>
<comment type="function">
    <text evidence="12">Catalyzes the phosphorylation of ribose at O-5 in a reaction requiring ATP and magnesium. The resulting D-ribose-5-phosphate can then be used either for sythesis of nucleotides, histidine, and tryptophan, or as a component of the pentose phosphate pathway.</text>
</comment>
<dbReference type="Pfam" id="PF00294">
    <property type="entry name" value="PfkB"/>
    <property type="match status" value="1"/>
</dbReference>